<dbReference type="PANTHER" id="PTHR10000:SF8">
    <property type="entry name" value="HAD SUPERFAMILY HYDROLASE-LIKE, TYPE 3"/>
    <property type="match status" value="1"/>
</dbReference>
<protein>
    <submittedName>
        <fullName evidence="1">HAD family hydrolase</fullName>
        <ecNumber evidence="1">3.1.3.-</ecNumber>
    </submittedName>
</protein>
<keyword evidence="1" id="KW-0378">Hydrolase</keyword>
<dbReference type="AlphaFoldDB" id="A0AB39HE66"/>
<name>A0AB39HE66_9VIBR</name>
<sequence>MTAKVNHSTLPQNWRTIDWVLTDVDDTLTYQGRLPPETLIALSQLQQAGIKVIAVTGACAGWCDHIAQLWPVDAVIGENGAFIMQKKAGTLTISSAVDIDGMRQKQQQLKLEVSDILSEYCELELTLDQAYRLCEVAIDIGQNRSKVDPDIVKQVVEKIRATGAHATASSIHINAWYGEHSKKVTSLDFLSQQGLKDEEIDTRCCYIGDSLNDQAMFATLSKTVGVANIKKYWLQLTAHPSVVMQHSGGYGFCEFTEQLLRLKDEP</sequence>
<gene>
    <name evidence="1" type="ORF">AB0763_06150</name>
</gene>
<proteinExistence type="predicted"/>
<dbReference type="Gene3D" id="3.40.50.1000">
    <property type="entry name" value="HAD superfamily/HAD-like"/>
    <property type="match status" value="2"/>
</dbReference>
<dbReference type="GO" id="GO:0005829">
    <property type="term" value="C:cytosol"/>
    <property type="evidence" value="ECO:0007669"/>
    <property type="project" value="TreeGrafter"/>
</dbReference>
<dbReference type="EMBL" id="CP162601">
    <property type="protein sequence ID" value="XDK26217.1"/>
    <property type="molecule type" value="Genomic_DNA"/>
</dbReference>
<dbReference type="InterPro" id="IPR036412">
    <property type="entry name" value="HAD-like_sf"/>
</dbReference>
<dbReference type="KEGG" id="vih:AB0763_06150"/>
<dbReference type="SUPFAM" id="SSF56784">
    <property type="entry name" value="HAD-like"/>
    <property type="match status" value="1"/>
</dbReference>
<evidence type="ECO:0000313" key="1">
    <source>
        <dbReference type="EMBL" id="XDK26217.1"/>
    </source>
</evidence>
<dbReference type="PANTHER" id="PTHR10000">
    <property type="entry name" value="PHOSPHOSERINE PHOSPHATASE"/>
    <property type="match status" value="1"/>
</dbReference>
<organism evidence="1">
    <name type="scientific">Vibrio sp. HB236076</name>
    <dbReference type="NCBI Taxonomy" id="3232307"/>
    <lineage>
        <taxon>Bacteria</taxon>
        <taxon>Pseudomonadati</taxon>
        <taxon>Pseudomonadota</taxon>
        <taxon>Gammaproteobacteria</taxon>
        <taxon>Vibrionales</taxon>
        <taxon>Vibrionaceae</taxon>
        <taxon>Vibrio</taxon>
    </lineage>
</organism>
<accession>A0AB39HE66</accession>
<reference evidence="1" key="1">
    <citation type="submission" date="2024-07" db="EMBL/GenBank/DDBJ databases">
        <title>Genome Analysis of a Potential Novel Vibrio Species Secreting pH- and Thermo-stable Alginate Lyase and its Application in Producing Alginate Oligosaccharides.</title>
        <authorList>
            <person name="Huang H."/>
            <person name="Bao K."/>
        </authorList>
    </citation>
    <scope>NUCLEOTIDE SEQUENCE</scope>
    <source>
        <strain evidence="1">HB236076</strain>
    </source>
</reference>
<dbReference type="GO" id="GO:0000287">
    <property type="term" value="F:magnesium ion binding"/>
    <property type="evidence" value="ECO:0007669"/>
    <property type="project" value="TreeGrafter"/>
</dbReference>
<dbReference type="EC" id="3.1.3.-" evidence="1"/>
<dbReference type="GO" id="GO:0016791">
    <property type="term" value="F:phosphatase activity"/>
    <property type="evidence" value="ECO:0007669"/>
    <property type="project" value="TreeGrafter"/>
</dbReference>
<dbReference type="RefSeq" id="WP_306101615.1">
    <property type="nucleotide sequence ID" value="NZ_CP162601.1"/>
</dbReference>
<dbReference type="Pfam" id="PF08282">
    <property type="entry name" value="Hydrolase_3"/>
    <property type="match status" value="1"/>
</dbReference>
<dbReference type="InterPro" id="IPR023214">
    <property type="entry name" value="HAD_sf"/>
</dbReference>
<dbReference type="InterPro" id="IPR006379">
    <property type="entry name" value="HAD-SF_hydro_IIB"/>
</dbReference>
<dbReference type="NCBIfam" id="TIGR01484">
    <property type="entry name" value="HAD-SF-IIB"/>
    <property type="match status" value="1"/>
</dbReference>